<sequence>MAAGRLKPCPKFYLPFFLLQWLFSLGLTQAQRGYVNNHQLAWEDASKDNNITRGFSCNRYGRHGSHADDKNCPSRWAIWMRNNTISLRCYR</sequence>
<evidence type="ECO:0000256" key="1">
    <source>
        <dbReference type="SAM" id="SignalP"/>
    </source>
</evidence>
<feature type="chain" id="PRO_5040960536" evidence="1">
    <location>
        <begin position="31"/>
        <end position="91"/>
    </location>
</feature>
<dbReference type="EMBL" id="BSYR01000004">
    <property type="protein sequence ID" value="GMI65980.1"/>
    <property type="molecule type" value="Genomic_DNA"/>
</dbReference>
<reference evidence="2" key="1">
    <citation type="submission" date="2023-05" db="EMBL/GenBank/DDBJ databases">
        <title>Genome and transcriptome analyses reveal genes involved in the formation of fine ridges on petal epidermal cells in Hibiscus trionum.</title>
        <authorList>
            <person name="Koshimizu S."/>
            <person name="Masuda S."/>
            <person name="Ishii T."/>
            <person name="Shirasu K."/>
            <person name="Hoshino A."/>
            <person name="Arita M."/>
        </authorList>
    </citation>
    <scope>NUCLEOTIDE SEQUENCE</scope>
    <source>
        <strain evidence="2">Hamamatsu line</strain>
    </source>
</reference>
<name>A0A9W7GY20_HIBTR</name>
<feature type="signal peptide" evidence="1">
    <location>
        <begin position="1"/>
        <end position="30"/>
    </location>
</feature>
<dbReference type="AlphaFoldDB" id="A0A9W7GY20"/>
<evidence type="ECO:0000313" key="3">
    <source>
        <dbReference type="Proteomes" id="UP001165190"/>
    </source>
</evidence>
<comment type="caution">
    <text evidence="2">The sequence shown here is derived from an EMBL/GenBank/DDBJ whole genome shotgun (WGS) entry which is preliminary data.</text>
</comment>
<organism evidence="2 3">
    <name type="scientific">Hibiscus trionum</name>
    <name type="common">Flower of an hour</name>
    <dbReference type="NCBI Taxonomy" id="183268"/>
    <lineage>
        <taxon>Eukaryota</taxon>
        <taxon>Viridiplantae</taxon>
        <taxon>Streptophyta</taxon>
        <taxon>Embryophyta</taxon>
        <taxon>Tracheophyta</taxon>
        <taxon>Spermatophyta</taxon>
        <taxon>Magnoliopsida</taxon>
        <taxon>eudicotyledons</taxon>
        <taxon>Gunneridae</taxon>
        <taxon>Pentapetalae</taxon>
        <taxon>rosids</taxon>
        <taxon>malvids</taxon>
        <taxon>Malvales</taxon>
        <taxon>Malvaceae</taxon>
        <taxon>Malvoideae</taxon>
        <taxon>Hibiscus</taxon>
    </lineage>
</organism>
<keyword evidence="1" id="KW-0732">Signal</keyword>
<dbReference type="Proteomes" id="UP001165190">
    <property type="component" value="Unassembled WGS sequence"/>
</dbReference>
<protein>
    <submittedName>
        <fullName evidence="2">Uncharacterized protein</fullName>
    </submittedName>
</protein>
<keyword evidence="3" id="KW-1185">Reference proteome</keyword>
<evidence type="ECO:0000313" key="2">
    <source>
        <dbReference type="EMBL" id="GMI65980.1"/>
    </source>
</evidence>
<proteinExistence type="predicted"/>
<gene>
    <name evidence="2" type="ORF">HRI_000267300</name>
</gene>
<accession>A0A9W7GY20</accession>